<keyword evidence="3" id="KW-0808">Transferase</keyword>
<comment type="caution">
    <text evidence="3">The sequence shown here is derived from an EMBL/GenBank/DDBJ whole genome shotgun (WGS) entry which is preliminary data.</text>
</comment>
<dbReference type="EMBL" id="JBHSLI010000005">
    <property type="protein sequence ID" value="MFC5294017.1"/>
    <property type="molecule type" value="Genomic_DNA"/>
</dbReference>
<evidence type="ECO:0000256" key="1">
    <source>
        <dbReference type="SAM" id="Phobius"/>
    </source>
</evidence>
<keyword evidence="1" id="KW-0472">Membrane</keyword>
<organism evidence="3 4">
    <name type="scientific">Bosea minatitlanensis</name>
    <dbReference type="NCBI Taxonomy" id="128782"/>
    <lineage>
        <taxon>Bacteria</taxon>
        <taxon>Pseudomonadati</taxon>
        <taxon>Pseudomonadota</taxon>
        <taxon>Alphaproteobacteria</taxon>
        <taxon>Hyphomicrobiales</taxon>
        <taxon>Boseaceae</taxon>
        <taxon>Bosea</taxon>
    </lineage>
</organism>
<feature type="domain" description="Acyltransferase 3" evidence="2">
    <location>
        <begin position="18"/>
        <end position="337"/>
    </location>
</feature>
<feature type="transmembrane region" description="Helical" evidence="1">
    <location>
        <begin position="320"/>
        <end position="340"/>
    </location>
</feature>
<dbReference type="Pfam" id="PF01757">
    <property type="entry name" value="Acyl_transf_3"/>
    <property type="match status" value="1"/>
</dbReference>
<evidence type="ECO:0000259" key="2">
    <source>
        <dbReference type="Pfam" id="PF01757"/>
    </source>
</evidence>
<dbReference type="PANTHER" id="PTHR23028">
    <property type="entry name" value="ACETYLTRANSFERASE"/>
    <property type="match status" value="1"/>
</dbReference>
<gene>
    <name evidence="3" type="ORF">ACFPK2_13575</name>
</gene>
<accession>A0ABW0F3P0</accession>
<feature type="transmembrane region" description="Helical" evidence="1">
    <location>
        <begin position="197"/>
        <end position="217"/>
    </location>
</feature>
<feature type="transmembrane region" description="Helical" evidence="1">
    <location>
        <begin position="224"/>
        <end position="246"/>
    </location>
</feature>
<dbReference type="InterPro" id="IPR002656">
    <property type="entry name" value="Acyl_transf_3_dom"/>
</dbReference>
<feature type="transmembrane region" description="Helical" evidence="1">
    <location>
        <begin position="174"/>
        <end position="191"/>
    </location>
</feature>
<evidence type="ECO:0000313" key="4">
    <source>
        <dbReference type="Proteomes" id="UP001595976"/>
    </source>
</evidence>
<dbReference type="GO" id="GO:0016746">
    <property type="term" value="F:acyltransferase activity"/>
    <property type="evidence" value="ECO:0007669"/>
    <property type="project" value="UniProtKB-KW"/>
</dbReference>
<dbReference type="InterPro" id="IPR050879">
    <property type="entry name" value="Acyltransferase_3"/>
</dbReference>
<feature type="transmembrane region" description="Helical" evidence="1">
    <location>
        <begin position="59"/>
        <end position="77"/>
    </location>
</feature>
<proteinExistence type="predicted"/>
<dbReference type="PANTHER" id="PTHR23028:SF53">
    <property type="entry name" value="ACYL_TRANSF_3 DOMAIN-CONTAINING PROTEIN"/>
    <property type="match status" value="1"/>
</dbReference>
<evidence type="ECO:0000313" key="3">
    <source>
        <dbReference type="EMBL" id="MFC5294017.1"/>
    </source>
</evidence>
<dbReference type="EC" id="2.3.-.-" evidence="3"/>
<feature type="transmembrane region" description="Helical" evidence="1">
    <location>
        <begin position="282"/>
        <end position="300"/>
    </location>
</feature>
<sequence length="375" mass="41096">MTRAMNQPNVSLPGHRLEALDGLRLVAALSVALFHFGFLGATIDYTRMSLPAAESVLKYGYLGVPLFFVISGFVIAYSAEGRTPVQFAIARFARIYPTFVICMTATFLVVLAFGAPFLQTDLAQWAANLIVKPELLGQKAMDGSYWSIFYEAVFYGWVVLLMALGAFRRERYPAIVLLWLLISVLDRAFLSSKILRYLLLTDESAFFCAGLLLYAAFRDGYTRRILALLALAAAVAVYQSLDLLHWNRANYHVDYSDLVTAIATIAVIAIVAAAIRLPRLPLPSGVTLAIGGLTYPFYLLHQHIGYVAFNRLGDALPPAALLAAVTLVLLLLSALVWRFVERPAQDWTKATLSGWAGARALLPANGARPHPGIAN</sequence>
<feature type="transmembrane region" description="Helical" evidence="1">
    <location>
        <begin position="98"/>
        <end position="118"/>
    </location>
</feature>
<dbReference type="Proteomes" id="UP001595976">
    <property type="component" value="Unassembled WGS sequence"/>
</dbReference>
<feature type="transmembrane region" description="Helical" evidence="1">
    <location>
        <begin position="21"/>
        <end position="39"/>
    </location>
</feature>
<keyword evidence="3" id="KW-0012">Acyltransferase</keyword>
<keyword evidence="1" id="KW-1133">Transmembrane helix</keyword>
<name>A0ABW0F3P0_9HYPH</name>
<keyword evidence="1" id="KW-0812">Transmembrane</keyword>
<protein>
    <submittedName>
        <fullName evidence="3">Acyltransferase family protein</fullName>
        <ecNumber evidence="3">2.3.-.-</ecNumber>
    </submittedName>
</protein>
<feature type="transmembrane region" description="Helical" evidence="1">
    <location>
        <begin position="258"/>
        <end position="275"/>
    </location>
</feature>
<reference evidence="4" key="1">
    <citation type="journal article" date="2019" name="Int. J. Syst. Evol. Microbiol.">
        <title>The Global Catalogue of Microorganisms (GCM) 10K type strain sequencing project: providing services to taxonomists for standard genome sequencing and annotation.</title>
        <authorList>
            <consortium name="The Broad Institute Genomics Platform"/>
            <consortium name="The Broad Institute Genome Sequencing Center for Infectious Disease"/>
            <person name="Wu L."/>
            <person name="Ma J."/>
        </authorList>
    </citation>
    <scope>NUCLEOTIDE SEQUENCE [LARGE SCALE GENOMIC DNA]</scope>
    <source>
        <strain evidence="4">CGMCC 1.15643</strain>
    </source>
</reference>
<feature type="transmembrane region" description="Helical" evidence="1">
    <location>
        <begin position="145"/>
        <end position="167"/>
    </location>
</feature>
<dbReference type="RefSeq" id="WP_260348321.1">
    <property type="nucleotide sequence ID" value="NZ_JAOAOS010000005.1"/>
</dbReference>
<keyword evidence="4" id="KW-1185">Reference proteome</keyword>